<keyword evidence="3" id="KW-1185">Reference proteome</keyword>
<evidence type="ECO:0000313" key="2">
    <source>
        <dbReference type="EMBL" id="MBD8064583.1"/>
    </source>
</evidence>
<keyword evidence="1" id="KW-0812">Transmembrane</keyword>
<proteinExistence type="predicted"/>
<accession>A0A927FTQ2</accession>
<protein>
    <submittedName>
        <fullName evidence="2">DUF1467 family protein</fullName>
    </submittedName>
</protein>
<gene>
    <name evidence="2" type="ORF">IC608_03745</name>
</gene>
<evidence type="ECO:0000313" key="3">
    <source>
        <dbReference type="Proteomes" id="UP000654108"/>
    </source>
</evidence>
<comment type="caution">
    <text evidence="2">The sequence shown here is derived from an EMBL/GenBank/DDBJ whole genome shotgun (WGS) entry which is preliminary data.</text>
</comment>
<dbReference type="InterPro" id="IPR009935">
    <property type="entry name" value="DUF1467"/>
</dbReference>
<dbReference type="Pfam" id="PF07330">
    <property type="entry name" value="DUF1467"/>
    <property type="match status" value="1"/>
</dbReference>
<dbReference type="Proteomes" id="UP000654108">
    <property type="component" value="Unassembled WGS sequence"/>
</dbReference>
<keyword evidence="1" id="KW-0472">Membrane</keyword>
<name>A0A927FTQ2_9HYPH</name>
<dbReference type="AlphaFoldDB" id="A0A927FTQ2"/>
<evidence type="ECO:0000256" key="1">
    <source>
        <dbReference type="SAM" id="Phobius"/>
    </source>
</evidence>
<feature type="transmembrane region" description="Helical" evidence="1">
    <location>
        <begin position="6"/>
        <end position="25"/>
    </location>
</feature>
<sequence>MQIGSIIAIYFVVWWLSFVAVLPMGTQSHHEAGTQVIPGNDPGAPINPRLLYKLGLATVVAAIATLLLFWGVSNDVLQHYWNR</sequence>
<dbReference type="RefSeq" id="WP_191772737.1">
    <property type="nucleotide sequence ID" value="NZ_JACYFU010000001.1"/>
</dbReference>
<reference evidence="2" key="1">
    <citation type="submission" date="2020-09" db="EMBL/GenBank/DDBJ databases">
        <title>Genome seq and assembly of Devosia sp.</title>
        <authorList>
            <person name="Chhetri G."/>
        </authorList>
    </citation>
    <scope>NUCLEOTIDE SEQUENCE</scope>
    <source>
        <strain evidence="2">PTR5</strain>
    </source>
</reference>
<dbReference type="EMBL" id="JACYFU010000001">
    <property type="protein sequence ID" value="MBD8064583.1"/>
    <property type="molecule type" value="Genomic_DNA"/>
</dbReference>
<feature type="transmembrane region" description="Helical" evidence="1">
    <location>
        <begin position="50"/>
        <end position="72"/>
    </location>
</feature>
<keyword evidence="1" id="KW-1133">Transmembrane helix</keyword>
<organism evidence="2 3">
    <name type="scientific">Devosia oryzisoli</name>
    <dbReference type="NCBI Taxonomy" id="2774138"/>
    <lineage>
        <taxon>Bacteria</taxon>
        <taxon>Pseudomonadati</taxon>
        <taxon>Pseudomonadota</taxon>
        <taxon>Alphaproteobacteria</taxon>
        <taxon>Hyphomicrobiales</taxon>
        <taxon>Devosiaceae</taxon>
        <taxon>Devosia</taxon>
    </lineage>
</organism>